<feature type="domain" description="MMS19 N-terminal" evidence="7">
    <location>
        <begin position="200"/>
        <end position="295"/>
    </location>
</feature>
<dbReference type="PANTHER" id="PTHR12891:SF0">
    <property type="entry name" value="MMS19 NUCLEOTIDE EXCISION REPAIR PROTEIN HOMOLOG"/>
    <property type="match status" value="1"/>
</dbReference>
<feature type="non-terminal residue" evidence="8">
    <location>
        <position position="1308"/>
    </location>
</feature>
<feature type="non-terminal residue" evidence="8">
    <location>
        <position position="1"/>
    </location>
</feature>
<dbReference type="Proteomes" id="UP000789901">
    <property type="component" value="Unassembled WGS sequence"/>
</dbReference>
<evidence type="ECO:0000313" key="8">
    <source>
        <dbReference type="EMBL" id="CAG8749968.1"/>
    </source>
</evidence>
<keyword evidence="9" id="KW-1185">Reference proteome</keyword>
<evidence type="ECO:0000259" key="6">
    <source>
        <dbReference type="Pfam" id="PF12460"/>
    </source>
</evidence>
<name>A0ABN7VAQ4_GIGMA</name>
<dbReference type="EMBL" id="CAJVQB010011730">
    <property type="protein sequence ID" value="CAG8749968.1"/>
    <property type="molecule type" value="Genomic_DNA"/>
</dbReference>
<sequence length="1308" mass="147487">ISSDRSYVVQDSYITLSNSTNLRFYFMKMERLVRSYMITSNDSTQEIDSIISSVVNELHNGQNLLSLVQSLGEFLTSEDAAIRAKGTRLLSSVLTECPQEQINDSAANVLVDFYCERLSDTTSVPDLIYGLRSLLQFGTFRDEHAIKVSKAIFANVNVQSLQQIVRHEVLQILDSLLHDHLHALKQLGPEFIAGYIQSMDVTFCYFPITFKPPPDDPYGITADDLKVALRECLSATSHFSKLAMPLLVDKLASSSGNAKKDSMETLKACAPVYGSIAIVPHLEVLWDYLKDEIINATNDSFELIALETIQSITETLSVDGIEELDQLQQFLKTIVTECLENLKNPELKLAKPCGKILKYCAMASDPACNIVISATLKNFISQYRTSDLATRKKGILGILIEFIAAIRYRYGSVEDVPTIRDQGFVMPLVTYKDDMFEVFSSALLGINEYNELRLCGLQGLHDMILLNKFLSDNEIGVILQYFNKIILDEQDQDIVLSALKYLGNIAHYKQKIVLDITLPIFVSKLPNIGDVIEKGSHSNYSKILDSISKISVEPILFEALVPEILTKLDNVLSPLSSVNCDYTEAILQALHSLLLKKSSLGHTDISRYVEIIIPHLLARCLEPTLNFNCELDQPSVFCDLRIVRVVAGIISTITKSLSVSEQTTFIGQIFELFTRGNTSYLRFALPETNVPFNPLALESNSHQKNLTLCFTAAIGSIRQEVQSSLSDIFEFLTRIVGICLSTTNEIQHHSLAQLAASILNKWDQEPELIQFAQEQALGELLNQLSSISGSEINRRKSLYLFLWLTKALVLRTHQLGYDCIGQIINLFSDPTLGKQSAEGIGIIISESDILNRQGFANIKRLFNYCVPIIIERFKSSDDVTKHNYLMALSHLLRNIPKQVMMGDLPSLFPLLIYSLSSVDPDLRASTIDTLYIISFDAPHIISEHISSLIPLLLSLTQMTDINTMKVRMAALQCLGTFPDTIPYDVLYPFKAKVIKELLKALDDKKRLVRKEAVDCRNKCSYNGKKSFNMMVTSFLICLDVEECKDLEKHGVILPNYEPMFDYPKYLSHLNINGLKGAIFDKIIMKNESDRVRNLVMKYILIMLSRRENKLDSLTIRIGYGCLSVSINDIRILLNPNVRSLIEPVKKINLLLGSPTDGFIIKLASICQNLDSLNISFRNCGIQNFIDVAHLVKVQKSLELVQISHEGLFVHLILNELQAHAKSLRFLKFNHVDFYWVQSFEVLVELKNLEVLHFVDCKNIRINAIWPLIASSFNNLGEVLVIDTDCTILENWAKMQQVKVFNRKLAMRK</sequence>
<evidence type="ECO:0000256" key="5">
    <source>
        <dbReference type="RuleBase" id="RU367072"/>
    </source>
</evidence>
<dbReference type="InterPro" id="IPR024687">
    <property type="entry name" value="MMS19_C"/>
</dbReference>
<comment type="subcellular location">
    <subcellularLocation>
        <location evidence="1 5">Nucleus</location>
    </subcellularLocation>
</comment>
<organism evidence="8 9">
    <name type="scientific">Gigaspora margarita</name>
    <dbReference type="NCBI Taxonomy" id="4874"/>
    <lineage>
        <taxon>Eukaryota</taxon>
        <taxon>Fungi</taxon>
        <taxon>Fungi incertae sedis</taxon>
        <taxon>Mucoromycota</taxon>
        <taxon>Glomeromycotina</taxon>
        <taxon>Glomeromycetes</taxon>
        <taxon>Diversisporales</taxon>
        <taxon>Gigasporaceae</taxon>
        <taxon>Gigaspora</taxon>
    </lineage>
</organism>
<evidence type="ECO:0000259" key="7">
    <source>
        <dbReference type="Pfam" id="PF14500"/>
    </source>
</evidence>
<dbReference type="InterPro" id="IPR011989">
    <property type="entry name" value="ARM-like"/>
</dbReference>
<evidence type="ECO:0000256" key="3">
    <source>
        <dbReference type="ARBA" id="ARBA00022737"/>
    </source>
</evidence>
<dbReference type="Gene3D" id="1.25.10.10">
    <property type="entry name" value="Leucine-rich Repeat Variant"/>
    <property type="match status" value="2"/>
</dbReference>
<evidence type="ECO:0000256" key="1">
    <source>
        <dbReference type="ARBA" id="ARBA00004123"/>
    </source>
</evidence>
<dbReference type="Pfam" id="PF12460">
    <property type="entry name" value="MMS19_C"/>
    <property type="match status" value="1"/>
</dbReference>
<comment type="similarity">
    <text evidence="2 5">Belongs to the MET18/MMS19 family.</text>
</comment>
<proteinExistence type="inferred from homology"/>
<dbReference type="InterPro" id="IPR016024">
    <property type="entry name" value="ARM-type_fold"/>
</dbReference>
<comment type="function">
    <text evidence="5">Key component of the cytosolic iron-sulfur protein assembly (CIA) complex, a multiprotein complex that mediates the incorporation of iron-sulfur cluster into apoproteins specifically involved in DNA metabolism and genomic integrity. In the CIA complex, MMS19 acts as an adapter between early-acting CIA components and a subset of cellular target iron-sulfur proteins.</text>
</comment>
<dbReference type="SUPFAM" id="SSF48371">
    <property type="entry name" value="ARM repeat"/>
    <property type="match status" value="2"/>
</dbReference>
<protein>
    <recommendedName>
        <fullName evidence="5">MMS19 nucleotide excision repair protein</fullName>
    </recommendedName>
</protein>
<accession>A0ABN7VAQ4</accession>
<comment type="caution">
    <text evidence="8">The sequence shown here is derived from an EMBL/GenBank/DDBJ whole genome shotgun (WGS) entry which is preliminary data.</text>
</comment>
<dbReference type="Pfam" id="PF14500">
    <property type="entry name" value="MMS19_N"/>
    <property type="match status" value="1"/>
</dbReference>
<keyword evidence="4 5" id="KW-0539">Nucleus</keyword>
<dbReference type="InterPro" id="IPR039920">
    <property type="entry name" value="MMS19"/>
</dbReference>
<keyword evidence="5" id="KW-0234">DNA repair</keyword>
<keyword evidence="3" id="KW-0677">Repeat</keyword>
<keyword evidence="5" id="KW-0227">DNA damage</keyword>
<dbReference type="InterPro" id="IPR029240">
    <property type="entry name" value="MMS19_N"/>
</dbReference>
<evidence type="ECO:0000256" key="2">
    <source>
        <dbReference type="ARBA" id="ARBA00009340"/>
    </source>
</evidence>
<reference evidence="8 9" key="1">
    <citation type="submission" date="2021-06" db="EMBL/GenBank/DDBJ databases">
        <authorList>
            <person name="Kallberg Y."/>
            <person name="Tangrot J."/>
            <person name="Rosling A."/>
        </authorList>
    </citation>
    <scope>NUCLEOTIDE SEQUENCE [LARGE SCALE GENOMIC DNA]</scope>
    <source>
        <strain evidence="8 9">120-4 pot B 10/14</strain>
    </source>
</reference>
<gene>
    <name evidence="8" type="ORF">GMARGA_LOCUS16276</name>
</gene>
<evidence type="ECO:0000313" key="9">
    <source>
        <dbReference type="Proteomes" id="UP000789901"/>
    </source>
</evidence>
<evidence type="ECO:0000256" key="4">
    <source>
        <dbReference type="ARBA" id="ARBA00023242"/>
    </source>
</evidence>
<feature type="domain" description="MMS19 C-terminal" evidence="6">
    <location>
        <begin position="543"/>
        <end position="978"/>
    </location>
</feature>
<dbReference type="PANTHER" id="PTHR12891">
    <property type="entry name" value="DNA REPAIR/TRANSCRIPTION PROTEIN MET18/MMS19"/>
    <property type="match status" value="1"/>
</dbReference>